<feature type="region of interest" description="Disordered" evidence="1">
    <location>
        <begin position="17"/>
        <end position="37"/>
    </location>
</feature>
<proteinExistence type="predicted"/>
<reference evidence="2 3" key="1">
    <citation type="submission" date="2019-03" db="EMBL/GenBank/DDBJ databases">
        <title>Single cell metagenomics reveals metabolic interactions within the superorganism composed of flagellate Streblomastix strix and complex community of Bacteroidetes bacteria on its surface.</title>
        <authorList>
            <person name="Treitli S.C."/>
            <person name="Kolisko M."/>
            <person name="Husnik F."/>
            <person name="Keeling P."/>
            <person name="Hampl V."/>
        </authorList>
    </citation>
    <scope>NUCLEOTIDE SEQUENCE [LARGE SCALE GENOMIC DNA]</scope>
    <source>
        <strain evidence="2">ST1C</strain>
    </source>
</reference>
<evidence type="ECO:0000313" key="2">
    <source>
        <dbReference type="EMBL" id="KAA6356332.1"/>
    </source>
</evidence>
<organism evidence="2 3">
    <name type="scientific">Streblomastix strix</name>
    <dbReference type="NCBI Taxonomy" id="222440"/>
    <lineage>
        <taxon>Eukaryota</taxon>
        <taxon>Metamonada</taxon>
        <taxon>Preaxostyla</taxon>
        <taxon>Oxymonadida</taxon>
        <taxon>Streblomastigidae</taxon>
        <taxon>Streblomastix</taxon>
    </lineage>
</organism>
<dbReference type="AlphaFoldDB" id="A0A5J4TEH9"/>
<feature type="non-terminal residue" evidence="2">
    <location>
        <position position="61"/>
    </location>
</feature>
<name>A0A5J4TEH9_9EUKA</name>
<dbReference type="EMBL" id="SNRW01033162">
    <property type="protein sequence ID" value="KAA6356332.1"/>
    <property type="molecule type" value="Genomic_DNA"/>
</dbReference>
<gene>
    <name evidence="2" type="ORF">EZS28_048141</name>
</gene>
<dbReference type="Proteomes" id="UP000324800">
    <property type="component" value="Unassembled WGS sequence"/>
</dbReference>
<protein>
    <submittedName>
        <fullName evidence="2">Uncharacterized protein</fullName>
    </submittedName>
</protein>
<feature type="compositionally biased region" description="Low complexity" evidence="1">
    <location>
        <begin position="22"/>
        <end position="33"/>
    </location>
</feature>
<evidence type="ECO:0000313" key="3">
    <source>
        <dbReference type="Proteomes" id="UP000324800"/>
    </source>
</evidence>
<sequence length="61" mass="6430">MLWFRSNPLVGFDTYPSKSIQTPNNTTSLNTTPGMGGCRSAGVTQDITSTNAAMKSSTSLS</sequence>
<evidence type="ECO:0000256" key="1">
    <source>
        <dbReference type="SAM" id="MobiDB-lite"/>
    </source>
</evidence>
<accession>A0A5J4TEH9</accession>
<comment type="caution">
    <text evidence="2">The sequence shown here is derived from an EMBL/GenBank/DDBJ whole genome shotgun (WGS) entry which is preliminary data.</text>
</comment>